<feature type="transmembrane region" description="Helical" evidence="2">
    <location>
        <begin position="567"/>
        <end position="586"/>
    </location>
</feature>
<organism evidence="4 5">
    <name type="scientific">Thecamonas trahens ATCC 50062</name>
    <dbReference type="NCBI Taxonomy" id="461836"/>
    <lineage>
        <taxon>Eukaryota</taxon>
        <taxon>Apusozoa</taxon>
        <taxon>Apusomonadida</taxon>
        <taxon>Apusomonadidae</taxon>
        <taxon>Thecamonas</taxon>
    </lineage>
</organism>
<evidence type="ECO:0000313" key="4">
    <source>
        <dbReference type="EMBL" id="KNC55282.1"/>
    </source>
</evidence>
<accession>A0A0L0DST6</accession>
<dbReference type="GeneID" id="25569025"/>
<dbReference type="Gene3D" id="2.60.40.10">
    <property type="entry name" value="Immunoglobulins"/>
    <property type="match status" value="1"/>
</dbReference>
<feature type="transmembrane region" description="Helical" evidence="2">
    <location>
        <begin position="701"/>
        <end position="720"/>
    </location>
</feature>
<dbReference type="OrthoDB" id="2156966at2759"/>
<dbReference type="Gene3D" id="2.10.70.10">
    <property type="entry name" value="Complement Module, domain 1"/>
    <property type="match status" value="1"/>
</dbReference>
<dbReference type="Proteomes" id="UP000054408">
    <property type="component" value="Unassembled WGS sequence"/>
</dbReference>
<dbReference type="SUPFAM" id="SSF57184">
    <property type="entry name" value="Growth factor receptor domain"/>
    <property type="match status" value="1"/>
</dbReference>
<feature type="transmembrane region" description="Helical" evidence="2">
    <location>
        <begin position="534"/>
        <end position="555"/>
    </location>
</feature>
<feature type="transmembrane region" description="Helical" evidence="2">
    <location>
        <begin position="620"/>
        <end position="652"/>
    </location>
</feature>
<evidence type="ECO:0000256" key="2">
    <source>
        <dbReference type="SAM" id="Phobius"/>
    </source>
</evidence>
<keyword evidence="2" id="KW-0472">Membrane</keyword>
<dbReference type="SMART" id="SM01411">
    <property type="entry name" value="Ephrin_rec_like"/>
    <property type="match status" value="2"/>
</dbReference>
<dbReference type="Pfam" id="PF24633">
    <property type="entry name" value="DUF7630"/>
    <property type="match status" value="1"/>
</dbReference>
<dbReference type="AlphaFoldDB" id="A0A0L0DST6"/>
<dbReference type="CDD" id="cd00185">
    <property type="entry name" value="TNFRSF"/>
    <property type="match status" value="1"/>
</dbReference>
<dbReference type="EMBL" id="GL349498">
    <property type="protein sequence ID" value="KNC55282.1"/>
    <property type="molecule type" value="Genomic_DNA"/>
</dbReference>
<keyword evidence="5" id="KW-1185">Reference proteome</keyword>
<dbReference type="SUPFAM" id="SSF57535">
    <property type="entry name" value="Complement control module/SCR domain"/>
    <property type="match status" value="1"/>
</dbReference>
<dbReference type="PANTHER" id="PTHR11319:SF35">
    <property type="entry name" value="OUTER MEMBRANE PROTEIN PMPC-RELATED"/>
    <property type="match status" value="1"/>
</dbReference>
<dbReference type="Pfam" id="PF00084">
    <property type="entry name" value="Sushi"/>
    <property type="match status" value="1"/>
</dbReference>
<keyword evidence="2" id="KW-1133">Transmembrane helix</keyword>
<evidence type="ECO:0000256" key="1">
    <source>
        <dbReference type="ARBA" id="ARBA00023157"/>
    </source>
</evidence>
<dbReference type="InterPro" id="IPR000436">
    <property type="entry name" value="Sushi_SCR_CCP_dom"/>
</dbReference>
<dbReference type="InterPro" id="IPR009030">
    <property type="entry name" value="Growth_fac_rcpt_cys_sf"/>
</dbReference>
<reference evidence="4 5" key="1">
    <citation type="submission" date="2010-05" db="EMBL/GenBank/DDBJ databases">
        <title>The Genome Sequence of Thecamonas trahens ATCC 50062.</title>
        <authorList>
            <consortium name="The Broad Institute Genome Sequencing Platform"/>
            <person name="Russ C."/>
            <person name="Cuomo C."/>
            <person name="Shea T."/>
            <person name="Young S.K."/>
            <person name="Zeng Q."/>
            <person name="Koehrsen M."/>
            <person name="Haas B."/>
            <person name="Borodovsky M."/>
            <person name="Guigo R."/>
            <person name="Alvarado L."/>
            <person name="Berlin A."/>
            <person name="Bochicchio J."/>
            <person name="Borenstein D."/>
            <person name="Chapman S."/>
            <person name="Chen Z."/>
            <person name="Freedman E."/>
            <person name="Gellesch M."/>
            <person name="Goldberg J."/>
            <person name="Griggs A."/>
            <person name="Gujja S."/>
            <person name="Heilman E."/>
            <person name="Heiman D."/>
            <person name="Hepburn T."/>
            <person name="Howarth C."/>
            <person name="Jen D."/>
            <person name="Larson L."/>
            <person name="Mehta T."/>
            <person name="Park D."/>
            <person name="Pearson M."/>
            <person name="Roberts A."/>
            <person name="Saif S."/>
            <person name="Shenoy N."/>
            <person name="Sisk P."/>
            <person name="Stolte C."/>
            <person name="Sykes S."/>
            <person name="Thomson T."/>
            <person name="Walk T."/>
            <person name="White J."/>
            <person name="Yandava C."/>
            <person name="Burger G."/>
            <person name="Gray M.W."/>
            <person name="Holland P.W.H."/>
            <person name="King N."/>
            <person name="Lang F.B.F."/>
            <person name="Roger A.J."/>
            <person name="Ruiz-Trillo I."/>
            <person name="Lander E."/>
            <person name="Nusbaum C."/>
        </authorList>
    </citation>
    <scope>NUCLEOTIDE SEQUENCE [LARGE SCALE GENOMIC DNA]</scope>
    <source>
        <strain evidence="4 5">ATCC 50062</strain>
    </source>
</reference>
<feature type="transmembrane region" description="Helical" evidence="2">
    <location>
        <begin position="424"/>
        <end position="448"/>
    </location>
</feature>
<dbReference type="Gene3D" id="2.10.50.10">
    <property type="entry name" value="Tumor Necrosis Factor Receptor, subunit A, domain 2"/>
    <property type="match status" value="1"/>
</dbReference>
<dbReference type="PROSITE" id="PS50923">
    <property type="entry name" value="SUSHI"/>
    <property type="match status" value="1"/>
</dbReference>
<gene>
    <name evidence="4" type="ORF">AMSG_10922</name>
</gene>
<sequence>MDRDRGAVQSGSISCSGDTDIGGFGAFNETCTYTCNAGLSLVGIQSQTCLANSQWSGVESPFCSAFSINSSFVSDVVDMVSIEAGSSLTVRFLVRDDSGNAVVSGVDVPLVRNAADGVDLILTSQYLGDGEYSVTFLPPTRAGSHAVEYGLNNLLFFSGTQSSTVIVVPGPASGSRSTLVTEVGASGVLELETSVASTFRIALKDNYDNMVSQVPSIDAVRVTINRGIETFPVNARQFEGLQLVFDVLVENGGTYTLSVRINDDDIIGSPFVLSASTTCLPGSRVLDGTSCVACSPGSYSDTINAVTCTGCPAFTTAGTGASSWRNCSCLPLFWFGSGDRSADRGCEPCPIGAECAGGKEAPQPAPGYSEQDGSFVLCPRPSACAGSGRCAQGYSGSFCTTCSDGYYRTSDGACKACPPNPGGVFAAVVIALVALSMVGAVFVAWVVMRSLEATNAGEHGQKHIIAFRMRTIPVSISMSLVAFQIVSIFAESNLKWSDSSQRVLSVFSAFNINANVVASECAVTSFHKMYALSIAIPFIIVGLVIANMMVLKVLGTAVERLAPLRAVPIRSLVDAVLFLVAPLLYIPLSQSSLALFDCSQLPNGQYVLDADTGVVCFDDAWWAIVPFGVVAILIYVIGVPVYFGITLFLHRLTLFSPHTTARFGSLYRNWRRAYYWGEIANLFKRLAIVVITTMFSKHQLVLIGMLLLILGSSVYIFVRIRPYYVPLYNEVETRLSIAVIAILLLGSASYAERTSSASEIALFVSVIIAIIALCAIAVHSIAMDILSVYRERKRGELPAAERQKGLMNVITAELKDVDADPAVLRSAGEFLATLDAAHHAKSTHRERSSSVDLGQIGEVELDTLDGAQLV</sequence>
<protein>
    <recommendedName>
        <fullName evidence="3">Sushi domain-containing protein</fullName>
    </recommendedName>
</protein>
<dbReference type="CDD" id="cd00033">
    <property type="entry name" value="CCP"/>
    <property type="match status" value="1"/>
</dbReference>
<feature type="transmembrane region" description="Helical" evidence="2">
    <location>
        <begin position="762"/>
        <end position="786"/>
    </location>
</feature>
<feature type="transmembrane region" description="Helical" evidence="2">
    <location>
        <begin position="673"/>
        <end position="695"/>
    </location>
</feature>
<proteinExistence type="predicted"/>
<dbReference type="RefSeq" id="XP_013753104.1">
    <property type="nucleotide sequence ID" value="XM_013897650.1"/>
</dbReference>
<feature type="domain" description="Sushi" evidence="3">
    <location>
        <begin position="13"/>
        <end position="65"/>
    </location>
</feature>
<dbReference type="InterPro" id="IPR013783">
    <property type="entry name" value="Ig-like_fold"/>
</dbReference>
<name>A0A0L0DST6_THETB</name>
<evidence type="ECO:0000259" key="3">
    <source>
        <dbReference type="PROSITE" id="PS50923"/>
    </source>
</evidence>
<dbReference type="PANTHER" id="PTHR11319">
    <property type="entry name" value="G PROTEIN-COUPLED RECEPTOR-RELATED"/>
    <property type="match status" value="1"/>
</dbReference>
<feature type="transmembrane region" description="Helical" evidence="2">
    <location>
        <begin position="732"/>
        <end position="750"/>
    </location>
</feature>
<evidence type="ECO:0000313" key="5">
    <source>
        <dbReference type="Proteomes" id="UP000054408"/>
    </source>
</evidence>
<keyword evidence="1" id="KW-1015">Disulfide bond</keyword>
<feature type="transmembrane region" description="Helical" evidence="2">
    <location>
        <begin position="469"/>
        <end position="490"/>
    </location>
</feature>
<dbReference type="SMART" id="SM00032">
    <property type="entry name" value="CCP"/>
    <property type="match status" value="1"/>
</dbReference>
<keyword evidence="2" id="KW-0812">Transmembrane</keyword>
<dbReference type="InterPro" id="IPR035976">
    <property type="entry name" value="Sushi/SCR/CCP_sf"/>
</dbReference>
<dbReference type="InterPro" id="IPR056047">
    <property type="entry name" value="CRMPA-like_DUF7630"/>
</dbReference>